<keyword evidence="2" id="KW-1133">Transmembrane helix</keyword>
<keyword evidence="2" id="KW-0812">Transmembrane</keyword>
<evidence type="ECO:0000256" key="2">
    <source>
        <dbReference type="SAM" id="Phobius"/>
    </source>
</evidence>
<dbReference type="Proteomes" id="UP001652397">
    <property type="component" value="Unassembled WGS sequence"/>
</dbReference>
<proteinExistence type="predicted"/>
<comment type="caution">
    <text evidence="3">The sequence shown here is derived from an EMBL/GenBank/DDBJ whole genome shotgun (WGS) entry which is preliminary data.</text>
</comment>
<evidence type="ECO:0000256" key="1">
    <source>
        <dbReference type="SAM" id="MobiDB-lite"/>
    </source>
</evidence>
<feature type="compositionally biased region" description="Low complexity" evidence="1">
    <location>
        <begin position="16"/>
        <end position="27"/>
    </location>
</feature>
<evidence type="ECO:0000313" key="3">
    <source>
        <dbReference type="EMBL" id="MCU6787939.1"/>
    </source>
</evidence>
<protein>
    <submittedName>
        <fullName evidence="3">Uncharacterized protein</fullName>
    </submittedName>
</protein>
<organism evidence="3 4">
    <name type="scientific">Agathobaculum ammoniilyticum</name>
    <dbReference type="NCBI Taxonomy" id="2981778"/>
    <lineage>
        <taxon>Bacteria</taxon>
        <taxon>Bacillati</taxon>
        <taxon>Bacillota</taxon>
        <taxon>Clostridia</taxon>
        <taxon>Eubacteriales</taxon>
        <taxon>Butyricicoccaceae</taxon>
        <taxon>Agathobaculum</taxon>
    </lineage>
</organism>
<feature type="transmembrane region" description="Helical" evidence="2">
    <location>
        <begin position="50"/>
        <end position="72"/>
    </location>
</feature>
<feature type="transmembrane region" description="Helical" evidence="2">
    <location>
        <begin position="78"/>
        <end position="97"/>
    </location>
</feature>
<dbReference type="RefSeq" id="WP_147573728.1">
    <property type="nucleotide sequence ID" value="NZ_JAOQJE010000001.1"/>
</dbReference>
<accession>A0ABT2TZZ6</accession>
<feature type="region of interest" description="Disordered" evidence="1">
    <location>
        <begin position="1"/>
        <end position="44"/>
    </location>
</feature>
<gene>
    <name evidence="3" type="ORF">OCV66_02370</name>
</gene>
<keyword evidence="4" id="KW-1185">Reference proteome</keyword>
<sequence>MNENQQPLQDEENTAKENQAAAPAEAAETGEPEQPESPAEDRVFGMPRTCFRGTALGVAFGFLLCGFAGILFDVQLDSTMCVIVCAAAGYLISRMVYKKRGTDASQNSK</sequence>
<reference evidence="3 4" key="1">
    <citation type="journal article" date="2021" name="ISME Commun">
        <title>Automated analysis of genomic sequences facilitates high-throughput and comprehensive description of bacteria.</title>
        <authorList>
            <person name="Hitch T.C.A."/>
        </authorList>
    </citation>
    <scope>NUCLEOTIDE SEQUENCE [LARGE SCALE GENOMIC DNA]</scope>
    <source>
        <strain evidence="3 4">Sanger_34</strain>
    </source>
</reference>
<dbReference type="EMBL" id="JAOQJE010000001">
    <property type="protein sequence ID" value="MCU6787939.1"/>
    <property type="molecule type" value="Genomic_DNA"/>
</dbReference>
<evidence type="ECO:0000313" key="4">
    <source>
        <dbReference type="Proteomes" id="UP001652397"/>
    </source>
</evidence>
<keyword evidence="2" id="KW-0472">Membrane</keyword>
<name>A0ABT2TZZ6_9FIRM</name>